<keyword evidence="1 4" id="KW-0245">EGF-like domain</keyword>
<evidence type="ECO:0000256" key="5">
    <source>
        <dbReference type="SAM" id="Phobius"/>
    </source>
</evidence>
<dbReference type="Gene3D" id="2.10.25.10">
    <property type="entry name" value="Laminin"/>
    <property type="match status" value="9"/>
</dbReference>
<dbReference type="PROSITE" id="PS50026">
    <property type="entry name" value="EGF_3"/>
    <property type="match status" value="9"/>
</dbReference>
<feature type="disulfide bond" evidence="4">
    <location>
        <begin position="389"/>
        <end position="406"/>
    </location>
</feature>
<dbReference type="Pfam" id="PF12661">
    <property type="entry name" value="hEGF"/>
    <property type="match status" value="1"/>
</dbReference>
<organism evidence="7 8">
    <name type="scientific">Plectus sambesii</name>
    <dbReference type="NCBI Taxonomy" id="2011161"/>
    <lineage>
        <taxon>Eukaryota</taxon>
        <taxon>Metazoa</taxon>
        <taxon>Ecdysozoa</taxon>
        <taxon>Nematoda</taxon>
        <taxon>Chromadorea</taxon>
        <taxon>Plectida</taxon>
        <taxon>Plectina</taxon>
        <taxon>Plectoidea</taxon>
        <taxon>Plectidae</taxon>
        <taxon>Plectus</taxon>
    </lineage>
</organism>
<feature type="disulfide bond" evidence="4">
    <location>
        <begin position="331"/>
        <end position="340"/>
    </location>
</feature>
<feature type="disulfide bond" evidence="4">
    <location>
        <begin position="198"/>
        <end position="208"/>
    </location>
</feature>
<evidence type="ECO:0000256" key="1">
    <source>
        <dbReference type="ARBA" id="ARBA00022536"/>
    </source>
</evidence>
<feature type="disulfide bond" evidence="4">
    <location>
        <begin position="309"/>
        <end position="319"/>
    </location>
</feature>
<proteinExistence type="predicted"/>
<evidence type="ECO:0000256" key="4">
    <source>
        <dbReference type="PROSITE-ProRule" id="PRU00076"/>
    </source>
</evidence>
<dbReference type="InterPro" id="IPR051022">
    <property type="entry name" value="Notch_Cell-Fate_Det"/>
</dbReference>
<feature type="disulfide bond" evidence="4">
    <location>
        <begin position="165"/>
        <end position="182"/>
    </location>
</feature>
<dbReference type="AlphaFoldDB" id="A0A914VRL6"/>
<dbReference type="PROSITE" id="PS01186">
    <property type="entry name" value="EGF_2"/>
    <property type="match status" value="4"/>
</dbReference>
<dbReference type="SMART" id="SM00181">
    <property type="entry name" value="EGF"/>
    <property type="match status" value="12"/>
</dbReference>
<feature type="domain" description="EGF-like" evidence="6">
    <location>
        <begin position="305"/>
        <end position="341"/>
    </location>
</feature>
<sequence length="662" mass="72075">MTLVSLEGKLHDRPVALEVFEDELFIVGRPTGMVWRLAKFGRSNETVMEHIRVNRPNKLLAIQKSKRIAYVDSPCTSSTCEDFVCVPESGNSTSYRCLCPRGLHPFGSTCVPHENVNASTACGEAVCLNGGTCLNPFTNECQCPASTWKSAGSRQCEFNQCHNFCLNGGTCSVAVANSAPTCTCPKDYAGARCGQYKCTGRCGAHGDCFVSDEDGLAHCRCDLGWSGEQCDVQIDICAGYCFTGGRCSLTQNGAPFCECPSDYHGRRCENCVVQSKTELVCRNGGHCVDKQSCECPLGYAGANCERDLCRGYCNNGGICMRNETGGPKCKCPQGFSGLTCDEDWCLAVNRRCLNGGICMHDRPTGPYCYCPSKFKGDRCETARSCEEYCQNNGTCRGESNSKQWKCNCKHGYTGDRCETQPACQGKCQNGALCQSQPSDPNNPVCICPAGLSGPSCTTLVATNCDELDCRNGAPCIVRETEPRCACPFGWTGLLCTEPLCFGYCLHGGECLIREHRTLCSCLPLWTGDRCEFSKVGGISTEDINDDGTLGQIMTVIVPVTVLLVLAIVLLYVIFVRRPGAARQFKHERLSEPRPDLDEYQNPVFMHGEEDEAAVTEATNFTNPMYDSVYNDTVTTVAPSGGDTAEHRGLLPRSRLEIRSEDA</sequence>
<feature type="disulfide bond" evidence="4">
    <location>
        <begin position="259"/>
        <end position="268"/>
    </location>
</feature>
<name>A0A914VRL6_9BILA</name>
<feature type="disulfide bond" evidence="4">
    <location>
        <begin position="161"/>
        <end position="171"/>
    </location>
</feature>
<evidence type="ECO:0000313" key="7">
    <source>
        <dbReference type="Proteomes" id="UP000887566"/>
    </source>
</evidence>
<evidence type="ECO:0000256" key="3">
    <source>
        <dbReference type="ARBA" id="ARBA00023157"/>
    </source>
</evidence>
<evidence type="ECO:0000313" key="8">
    <source>
        <dbReference type="WBParaSite" id="PSAMB.scaffold2407size23383.g17635.t1"/>
    </source>
</evidence>
<feature type="disulfide bond" evidence="4">
    <location>
        <begin position="500"/>
        <end position="510"/>
    </location>
</feature>
<feature type="domain" description="EGF-like" evidence="6">
    <location>
        <begin position="419"/>
        <end position="457"/>
    </location>
</feature>
<feature type="disulfide bond" evidence="4">
    <location>
        <begin position="447"/>
        <end position="456"/>
    </location>
</feature>
<feature type="domain" description="EGF-like" evidence="6">
    <location>
        <begin position="195"/>
        <end position="231"/>
    </location>
</feature>
<accession>A0A914VRL6</accession>
<evidence type="ECO:0000256" key="2">
    <source>
        <dbReference type="ARBA" id="ARBA00022737"/>
    </source>
</evidence>
<feature type="disulfide bond" evidence="4">
    <location>
        <begin position="521"/>
        <end position="530"/>
    </location>
</feature>
<protein>
    <submittedName>
        <fullName evidence="8">EGF-like domain-containing protein</fullName>
    </submittedName>
</protein>
<keyword evidence="5" id="KW-0812">Transmembrane</keyword>
<dbReference type="Proteomes" id="UP000887566">
    <property type="component" value="Unplaced"/>
</dbReference>
<feature type="disulfide bond" evidence="4">
    <location>
        <begin position="237"/>
        <end position="247"/>
    </location>
</feature>
<keyword evidence="7" id="KW-1185">Reference proteome</keyword>
<feature type="disulfide bond" evidence="4">
    <location>
        <begin position="408"/>
        <end position="417"/>
    </location>
</feature>
<keyword evidence="3 4" id="KW-1015">Disulfide bond</keyword>
<feature type="domain" description="EGF-like" evidence="6">
    <location>
        <begin position="342"/>
        <end position="380"/>
    </location>
</feature>
<feature type="domain" description="EGF-like" evidence="6">
    <location>
        <begin position="157"/>
        <end position="194"/>
    </location>
</feature>
<feature type="disulfide bond" evidence="4">
    <location>
        <begin position="423"/>
        <end position="433"/>
    </location>
</feature>
<feature type="domain" description="EGF-like" evidence="6">
    <location>
        <begin position="233"/>
        <end position="269"/>
    </location>
</feature>
<dbReference type="InterPro" id="IPR011042">
    <property type="entry name" value="6-blade_b-propeller_TolB-like"/>
</dbReference>
<feature type="disulfide bond" evidence="4">
    <location>
        <begin position="370"/>
        <end position="379"/>
    </location>
</feature>
<dbReference type="GO" id="GO:0016020">
    <property type="term" value="C:membrane"/>
    <property type="evidence" value="ECO:0007669"/>
    <property type="project" value="UniProtKB-SubCell"/>
</dbReference>
<comment type="caution">
    <text evidence="4">Lacks conserved residue(s) required for the propagation of feature annotation.</text>
</comment>
<evidence type="ECO:0000259" key="6">
    <source>
        <dbReference type="PROSITE" id="PS50026"/>
    </source>
</evidence>
<dbReference type="WBParaSite" id="PSAMB.scaffold2407size23383.g17635.t1">
    <property type="protein sequence ID" value="PSAMB.scaffold2407size23383.g17635.t1"/>
    <property type="gene ID" value="PSAMB.scaffold2407size23383.g17635"/>
</dbReference>
<dbReference type="Pfam" id="PF25024">
    <property type="entry name" value="EGF_TEN"/>
    <property type="match status" value="1"/>
</dbReference>
<dbReference type="PANTHER" id="PTHR24049">
    <property type="entry name" value="CRUMBS FAMILY MEMBER"/>
    <property type="match status" value="1"/>
</dbReference>
<feature type="domain" description="EGF-like" evidence="6">
    <location>
        <begin position="381"/>
        <end position="418"/>
    </location>
</feature>
<feature type="disulfide bond" evidence="4">
    <location>
        <begin position="202"/>
        <end position="219"/>
    </location>
</feature>
<feature type="disulfide bond" evidence="4">
    <location>
        <begin position="184"/>
        <end position="193"/>
    </location>
</feature>
<keyword evidence="5" id="KW-0472">Membrane</keyword>
<feature type="disulfide bond" evidence="4">
    <location>
        <begin position="221"/>
        <end position="230"/>
    </location>
</feature>
<feature type="domain" description="EGF-like" evidence="6">
    <location>
        <begin position="497"/>
        <end position="531"/>
    </location>
</feature>
<feature type="disulfide bond" evidence="4">
    <location>
        <begin position="385"/>
        <end position="395"/>
    </location>
</feature>
<feature type="domain" description="EGF-like" evidence="6">
    <location>
        <begin position="460"/>
        <end position="496"/>
    </location>
</feature>
<dbReference type="SUPFAM" id="SSF57196">
    <property type="entry name" value="EGF/Laminin"/>
    <property type="match status" value="8"/>
</dbReference>
<dbReference type="Pfam" id="PF00008">
    <property type="entry name" value="EGF"/>
    <property type="match status" value="1"/>
</dbReference>
<reference evidence="8" key="1">
    <citation type="submission" date="2022-11" db="UniProtKB">
        <authorList>
            <consortium name="WormBaseParasite"/>
        </authorList>
    </citation>
    <scope>IDENTIFICATION</scope>
</reference>
<dbReference type="Gene3D" id="2.120.10.30">
    <property type="entry name" value="TolB, C-terminal domain"/>
    <property type="match status" value="1"/>
</dbReference>
<keyword evidence="5" id="KW-1133">Transmembrane helix</keyword>
<dbReference type="InterPro" id="IPR000742">
    <property type="entry name" value="EGF"/>
</dbReference>
<feature type="disulfide bond" evidence="4">
    <location>
        <begin position="486"/>
        <end position="495"/>
    </location>
</feature>
<feature type="transmembrane region" description="Helical" evidence="5">
    <location>
        <begin position="552"/>
        <end position="575"/>
    </location>
</feature>
<dbReference type="InterPro" id="IPR013032">
    <property type="entry name" value="EGF-like_CS"/>
</dbReference>
<dbReference type="PROSITE" id="PS00022">
    <property type="entry name" value="EGF_1"/>
    <property type="match status" value="9"/>
</dbReference>
<keyword evidence="2" id="KW-0677">Repeat</keyword>